<comment type="subunit">
    <text evidence="2">Homotrimer.</text>
</comment>
<keyword evidence="6" id="KW-0169">Cobalamin biosynthesis</keyword>
<dbReference type="RefSeq" id="WP_087462493.1">
    <property type="nucleotide sequence ID" value="NZ_CP021425.1"/>
</dbReference>
<keyword evidence="7" id="KW-0175">Coiled coil</keyword>
<dbReference type="AlphaFoldDB" id="A0A1Y0IAR5"/>
<feature type="coiled-coil region" evidence="7">
    <location>
        <begin position="83"/>
        <end position="110"/>
    </location>
</feature>
<dbReference type="OrthoDB" id="9778896at2"/>
<evidence type="ECO:0000256" key="5">
    <source>
        <dbReference type="ARBA" id="ARBA00022840"/>
    </source>
</evidence>
<evidence type="ECO:0000313" key="9">
    <source>
        <dbReference type="EMBL" id="ARU57622.1"/>
    </source>
</evidence>
<evidence type="ECO:0000259" key="8">
    <source>
        <dbReference type="Pfam" id="PF01923"/>
    </source>
</evidence>
<dbReference type="EMBL" id="CP021425">
    <property type="protein sequence ID" value="ARU57622.1"/>
    <property type="molecule type" value="Genomic_DNA"/>
</dbReference>
<sequence>MGNRLTKIYTKTGDTGTTGLADGSRVDKDSLRIDAIGTIDEVSSCIGVVVELLSGVSSHTPILQEIQQRLFDLGGELAYPERKVMCEEMVEDLENALDHLNNQLKPLENFILPGGNLCSAHTHMARSICRRAERTLVSLQKQEPLNPAMLKYINRLSDYLFVLARTVCLEHGDREILWQPYRR</sequence>
<dbReference type="KEGG" id="ome:OLMES_3595"/>
<accession>A0A1Y0IAR5</accession>
<evidence type="ECO:0000256" key="1">
    <source>
        <dbReference type="ARBA" id="ARBA00007487"/>
    </source>
</evidence>
<dbReference type="GO" id="GO:0005524">
    <property type="term" value="F:ATP binding"/>
    <property type="evidence" value="ECO:0007669"/>
    <property type="project" value="UniProtKB-UniRule"/>
</dbReference>
<dbReference type="InterPro" id="IPR029499">
    <property type="entry name" value="PduO-typ"/>
</dbReference>
<evidence type="ECO:0000256" key="7">
    <source>
        <dbReference type="SAM" id="Coils"/>
    </source>
</evidence>
<dbReference type="InterPro" id="IPR036451">
    <property type="entry name" value="CblAdoTrfase-like_sf"/>
</dbReference>
<dbReference type="EC" id="2.5.1.17" evidence="6"/>
<dbReference type="GO" id="GO:0008817">
    <property type="term" value="F:corrinoid adenosyltransferase activity"/>
    <property type="evidence" value="ECO:0007669"/>
    <property type="project" value="UniProtKB-UniRule"/>
</dbReference>
<protein>
    <recommendedName>
        <fullName evidence="6">Corrinoid adenosyltransferase</fullName>
        <ecNumber evidence="6">2.5.1.17</ecNumber>
    </recommendedName>
    <alternativeName>
        <fullName evidence="6">Cob(II)alamin adenosyltransferase</fullName>
    </alternativeName>
    <alternativeName>
        <fullName evidence="6">Cob(II)yrinic acid a,c-diamide adenosyltransferase</fullName>
    </alternativeName>
    <alternativeName>
        <fullName evidence="6">Cobinamide/cobalamin adenosyltransferase</fullName>
    </alternativeName>
</protein>
<dbReference type="PANTHER" id="PTHR12213:SF0">
    <property type="entry name" value="CORRINOID ADENOSYLTRANSFERASE MMAB"/>
    <property type="match status" value="1"/>
</dbReference>
<reference evidence="9 10" key="1">
    <citation type="submission" date="2017-05" db="EMBL/GenBank/DDBJ databases">
        <title>Genomic insights into alkan degradation activity of Oleiphilus messinensis.</title>
        <authorList>
            <person name="Kozyavkin S.A."/>
            <person name="Slesarev A.I."/>
            <person name="Golyshin P.N."/>
            <person name="Korzhenkov A."/>
            <person name="Golyshina O.N."/>
            <person name="Toshchakov S.V."/>
        </authorList>
    </citation>
    <scope>NUCLEOTIDE SEQUENCE [LARGE SCALE GENOMIC DNA]</scope>
    <source>
        <strain evidence="9 10">ME102</strain>
    </source>
</reference>
<keyword evidence="4 6" id="KW-0547">Nucleotide-binding</keyword>
<feature type="domain" description="Cobalamin adenosyltransferase-like" evidence="8">
    <location>
        <begin position="8"/>
        <end position="167"/>
    </location>
</feature>
<evidence type="ECO:0000256" key="6">
    <source>
        <dbReference type="RuleBase" id="RU366026"/>
    </source>
</evidence>
<dbReference type="Pfam" id="PF01923">
    <property type="entry name" value="Cob_adeno_trans"/>
    <property type="match status" value="1"/>
</dbReference>
<keyword evidence="3 6" id="KW-0808">Transferase</keyword>
<dbReference type="Gene3D" id="1.20.1200.10">
    <property type="entry name" value="Cobalamin adenosyltransferase-like"/>
    <property type="match status" value="1"/>
</dbReference>
<evidence type="ECO:0000256" key="3">
    <source>
        <dbReference type="ARBA" id="ARBA00022679"/>
    </source>
</evidence>
<organism evidence="9 10">
    <name type="scientific">Oleiphilus messinensis</name>
    <dbReference type="NCBI Taxonomy" id="141451"/>
    <lineage>
        <taxon>Bacteria</taxon>
        <taxon>Pseudomonadati</taxon>
        <taxon>Pseudomonadota</taxon>
        <taxon>Gammaproteobacteria</taxon>
        <taxon>Oceanospirillales</taxon>
        <taxon>Oleiphilaceae</taxon>
        <taxon>Oleiphilus</taxon>
    </lineage>
</organism>
<evidence type="ECO:0000313" key="10">
    <source>
        <dbReference type="Proteomes" id="UP000196027"/>
    </source>
</evidence>
<name>A0A1Y0IAR5_9GAMM</name>
<keyword evidence="5 6" id="KW-0067">ATP-binding</keyword>
<dbReference type="UniPathway" id="UPA00148">
    <property type="reaction ID" value="UER00233"/>
</dbReference>
<comment type="catalytic activity">
    <reaction evidence="6">
        <text>2 cob(II)yrinate a,c diamide + reduced [electron-transfer flavoprotein] + 2 ATP = 2 adenosylcob(III)yrinate a,c-diamide + 2 triphosphate + oxidized [electron-transfer flavoprotein] + 3 H(+)</text>
        <dbReference type="Rhea" id="RHEA:11528"/>
        <dbReference type="Rhea" id="RHEA-COMP:10685"/>
        <dbReference type="Rhea" id="RHEA-COMP:10686"/>
        <dbReference type="ChEBI" id="CHEBI:15378"/>
        <dbReference type="ChEBI" id="CHEBI:18036"/>
        <dbReference type="ChEBI" id="CHEBI:30616"/>
        <dbReference type="ChEBI" id="CHEBI:57692"/>
        <dbReference type="ChEBI" id="CHEBI:58307"/>
        <dbReference type="ChEBI" id="CHEBI:58503"/>
        <dbReference type="ChEBI" id="CHEBI:58537"/>
        <dbReference type="EC" id="2.5.1.17"/>
    </reaction>
</comment>
<comment type="similarity">
    <text evidence="1 6">Belongs to the Cob(I)alamin adenosyltransferase family.</text>
</comment>
<dbReference type="NCBIfam" id="TIGR00636">
    <property type="entry name" value="PduO_Nterm"/>
    <property type="match status" value="1"/>
</dbReference>
<evidence type="ECO:0000256" key="2">
    <source>
        <dbReference type="ARBA" id="ARBA00011233"/>
    </source>
</evidence>
<evidence type="ECO:0000256" key="4">
    <source>
        <dbReference type="ARBA" id="ARBA00022741"/>
    </source>
</evidence>
<keyword evidence="10" id="KW-1185">Reference proteome</keyword>
<comment type="pathway">
    <text evidence="6">Cofactor biosynthesis; adenosylcobalamin biosynthesis; adenosylcobalamin from cob(II)yrinate a,c-diamide: step 2/7.</text>
</comment>
<gene>
    <name evidence="9" type="ORF">OLMES_3595</name>
</gene>
<proteinExistence type="inferred from homology"/>
<dbReference type="PANTHER" id="PTHR12213">
    <property type="entry name" value="CORRINOID ADENOSYLTRANSFERASE"/>
    <property type="match status" value="1"/>
</dbReference>
<dbReference type="Proteomes" id="UP000196027">
    <property type="component" value="Chromosome"/>
</dbReference>
<dbReference type="FunFam" id="1.20.1200.10:FF:000001">
    <property type="entry name" value="Cob(I)yrinic acid a,c-diamide adenosyltransferase"/>
    <property type="match status" value="1"/>
</dbReference>
<dbReference type="GO" id="GO:0009236">
    <property type="term" value="P:cobalamin biosynthetic process"/>
    <property type="evidence" value="ECO:0007669"/>
    <property type="project" value="UniProtKB-UniRule"/>
</dbReference>
<dbReference type="InterPro" id="IPR016030">
    <property type="entry name" value="CblAdoTrfase-like"/>
</dbReference>
<dbReference type="SUPFAM" id="SSF89028">
    <property type="entry name" value="Cobalamin adenosyltransferase-like"/>
    <property type="match status" value="1"/>
</dbReference>
<comment type="catalytic activity">
    <reaction evidence="6">
        <text>2 cob(II)alamin + reduced [electron-transfer flavoprotein] + 2 ATP = 2 adenosylcob(III)alamin + 2 triphosphate + oxidized [electron-transfer flavoprotein] + 3 H(+)</text>
        <dbReference type="Rhea" id="RHEA:28671"/>
        <dbReference type="Rhea" id="RHEA-COMP:10685"/>
        <dbReference type="Rhea" id="RHEA-COMP:10686"/>
        <dbReference type="ChEBI" id="CHEBI:15378"/>
        <dbReference type="ChEBI" id="CHEBI:16304"/>
        <dbReference type="ChEBI" id="CHEBI:18036"/>
        <dbReference type="ChEBI" id="CHEBI:18408"/>
        <dbReference type="ChEBI" id="CHEBI:30616"/>
        <dbReference type="ChEBI" id="CHEBI:57692"/>
        <dbReference type="ChEBI" id="CHEBI:58307"/>
        <dbReference type="EC" id="2.5.1.17"/>
    </reaction>
</comment>